<dbReference type="AlphaFoldDB" id="A0A1L5JQP4"/>
<accession>A0A1L5JQP4</accession>
<protein>
    <submittedName>
        <fullName evidence="1">Uncharacterized protein</fullName>
    </submittedName>
</protein>
<organism evidence="1">
    <name type="scientific">Proteus mirabilis</name>
    <dbReference type="NCBI Taxonomy" id="584"/>
    <lineage>
        <taxon>Bacteria</taxon>
        <taxon>Pseudomonadati</taxon>
        <taxon>Pseudomonadota</taxon>
        <taxon>Gammaproteobacteria</taxon>
        <taxon>Enterobacterales</taxon>
        <taxon>Morganellaceae</taxon>
        <taxon>Proteus</taxon>
    </lineage>
</organism>
<proteinExistence type="predicted"/>
<dbReference type="EMBL" id="KX243415">
    <property type="protein sequence ID" value="APO17775.1"/>
    <property type="molecule type" value="Genomic_DNA"/>
</dbReference>
<reference evidence="1" key="1">
    <citation type="journal article" date="2016" name="Sci. Rep.">
        <title>SXT/R391 integrative and conjugative elements in Proteus species reveal abundant genetic diversity and multidrug resistance.</title>
        <authorList>
            <person name="Li X."/>
            <person name="Du Y."/>
            <person name="Du P."/>
            <person name="Dai H."/>
            <person name="Fang Y."/>
            <person name="Li Z."/>
            <person name="Lv N."/>
            <person name="Zhu B."/>
            <person name="Kan B."/>
            <person name="Wang D."/>
        </authorList>
    </citation>
    <scope>NUCLEOTIDE SEQUENCE</scope>
    <source>
        <strain evidence="1">TJ3300</strain>
    </source>
</reference>
<name>A0A1L5JQP4_PROMI</name>
<sequence>MLAERITNGLPQRSVGSPVEATLFVAGTKLSNLLYAIQFIKPKPEK</sequence>
<evidence type="ECO:0000313" key="1">
    <source>
        <dbReference type="EMBL" id="APO17775.1"/>
    </source>
</evidence>